<keyword evidence="1" id="KW-0677">Repeat</keyword>
<dbReference type="InterPro" id="IPR015679">
    <property type="entry name" value="PLipase_D_fam"/>
</dbReference>
<proteinExistence type="predicted"/>
<organism evidence="3 4">
    <name type="scientific">Hibiscus sabdariffa</name>
    <name type="common">roselle</name>
    <dbReference type="NCBI Taxonomy" id="183260"/>
    <lineage>
        <taxon>Eukaryota</taxon>
        <taxon>Viridiplantae</taxon>
        <taxon>Streptophyta</taxon>
        <taxon>Embryophyta</taxon>
        <taxon>Tracheophyta</taxon>
        <taxon>Spermatophyta</taxon>
        <taxon>Magnoliopsida</taxon>
        <taxon>eudicotyledons</taxon>
        <taxon>Gunneridae</taxon>
        <taxon>Pentapetalae</taxon>
        <taxon>rosids</taxon>
        <taxon>malvids</taxon>
        <taxon>Malvales</taxon>
        <taxon>Malvaceae</taxon>
        <taxon>Malvoideae</taxon>
        <taxon>Hibiscus</taxon>
    </lineage>
</organism>
<evidence type="ECO:0000256" key="1">
    <source>
        <dbReference type="ARBA" id="ARBA00022737"/>
    </source>
</evidence>
<protein>
    <submittedName>
        <fullName evidence="3">Uncharacterized protein</fullName>
    </submittedName>
</protein>
<evidence type="ECO:0000256" key="2">
    <source>
        <dbReference type="ARBA" id="ARBA00023098"/>
    </source>
</evidence>
<evidence type="ECO:0000313" key="4">
    <source>
        <dbReference type="Proteomes" id="UP001396334"/>
    </source>
</evidence>
<dbReference type="PANTHER" id="PTHR18896:SF65">
    <property type="entry name" value="PHOSPHOLIPASE D BETA 1"/>
    <property type="match status" value="1"/>
</dbReference>
<evidence type="ECO:0000313" key="3">
    <source>
        <dbReference type="EMBL" id="KAK8479971.1"/>
    </source>
</evidence>
<name>A0ABR1ZHW4_9ROSI</name>
<reference evidence="3 4" key="1">
    <citation type="journal article" date="2024" name="G3 (Bethesda)">
        <title>Genome assembly of Hibiscus sabdariffa L. provides insights into metabolisms of medicinal natural products.</title>
        <authorList>
            <person name="Kim T."/>
        </authorList>
    </citation>
    <scope>NUCLEOTIDE SEQUENCE [LARGE SCALE GENOMIC DNA]</scope>
    <source>
        <strain evidence="3">TK-2024</strain>
        <tissue evidence="3">Old leaves</tissue>
    </source>
</reference>
<sequence>MQSKINGPTYDVLVNFEERWLKASKPHGLKKMKKIFDDNLLRIERIPNIMAVSDFTNSESDPEGRQLGMFRYFCYLIMDSHEWLGGWDLSADNLIPMEIALKIASKIKAKERFDAYIVMPMWLEGVPTGAATERILNFTK</sequence>
<keyword evidence="4" id="KW-1185">Reference proteome</keyword>
<gene>
    <name evidence="3" type="ORF">V6N11_029192</name>
</gene>
<comment type="caution">
    <text evidence="3">The sequence shown here is derived from an EMBL/GenBank/DDBJ whole genome shotgun (WGS) entry which is preliminary data.</text>
</comment>
<dbReference type="EMBL" id="JBBPBN010001088">
    <property type="protein sequence ID" value="KAK8479971.1"/>
    <property type="molecule type" value="Genomic_DNA"/>
</dbReference>
<dbReference type="PANTHER" id="PTHR18896">
    <property type="entry name" value="PHOSPHOLIPASE D"/>
    <property type="match status" value="1"/>
</dbReference>
<accession>A0ABR1ZHW4</accession>
<keyword evidence="2" id="KW-0443">Lipid metabolism</keyword>
<dbReference type="Proteomes" id="UP001396334">
    <property type="component" value="Unassembled WGS sequence"/>
</dbReference>